<dbReference type="InterPro" id="IPR050131">
    <property type="entry name" value="Peptidase_S8_subtilisin-like"/>
</dbReference>
<comment type="caution">
    <text evidence="2">Lacks conserved residue(s) required for the propagation of feature annotation.</text>
</comment>
<proteinExistence type="inferred from homology"/>
<evidence type="ECO:0000259" key="3">
    <source>
        <dbReference type="Pfam" id="PF00082"/>
    </source>
</evidence>
<dbReference type="RefSeq" id="WP_380123294.1">
    <property type="nucleotide sequence ID" value="NZ_JBHSIU010000054.1"/>
</dbReference>
<dbReference type="Proteomes" id="UP001595912">
    <property type="component" value="Unassembled WGS sequence"/>
</dbReference>
<dbReference type="InterPro" id="IPR036852">
    <property type="entry name" value="Peptidase_S8/S53_dom_sf"/>
</dbReference>
<dbReference type="Pfam" id="PF00082">
    <property type="entry name" value="Peptidase_S8"/>
    <property type="match status" value="1"/>
</dbReference>
<dbReference type="PANTHER" id="PTHR43806">
    <property type="entry name" value="PEPTIDASE S8"/>
    <property type="match status" value="1"/>
</dbReference>
<feature type="domain" description="Peptidase S8/S53" evidence="3">
    <location>
        <begin position="3"/>
        <end position="127"/>
    </location>
</feature>
<dbReference type="Gene3D" id="3.40.50.200">
    <property type="entry name" value="Peptidase S8/S53 domain"/>
    <property type="match status" value="1"/>
</dbReference>
<dbReference type="SUPFAM" id="SSF52743">
    <property type="entry name" value="Subtilisin-like"/>
    <property type="match status" value="1"/>
</dbReference>
<evidence type="ECO:0000256" key="2">
    <source>
        <dbReference type="PROSITE-ProRule" id="PRU01240"/>
    </source>
</evidence>
<dbReference type="EMBL" id="JBHSIU010000054">
    <property type="protein sequence ID" value="MFC5003913.1"/>
    <property type="molecule type" value="Genomic_DNA"/>
</dbReference>
<gene>
    <name evidence="4" type="ORF">ACFPIJ_39575</name>
</gene>
<sequence length="136" mass="13718">MTGWIAAVEKAWQAGIVVVAAVGNNGNSTTKLTNPAMDEWILAVGATATNGTAATTDDTLATFTNLAVGGNQVDLLAPGTSIASLRDPGSNIDNTYASARVGTTLFKGSGTSQATAVVSAAAALVLQSSRPRPRTR</sequence>
<dbReference type="PROSITE" id="PS51892">
    <property type="entry name" value="SUBTILASE"/>
    <property type="match status" value="1"/>
</dbReference>
<dbReference type="InterPro" id="IPR000209">
    <property type="entry name" value="Peptidase_S8/S53_dom"/>
</dbReference>
<protein>
    <submittedName>
        <fullName evidence="4">S8 family serine peptidase</fullName>
    </submittedName>
</protein>
<organism evidence="4 5">
    <name type="scientific">Dactylosporangium cerinum</name>
    <dbReference type="NCBI Taxonomy" id="1434730"/>
    <lineage>
        <taxon>Bacteria</taxon>
        <taxon>Bacillati</taxon>
        <taxon>Actinomycetota</taxon>
        <taxon>Actinomycetes</taxon>
        <taxon>Micromonosporales</taxon>
        <taxon>Micromonosporaceae</taxon>
        <taxon>Dactylosporangium</taxon>
    </lineage>
</organism>
<evidence type="ECO:0000313" key="5">
    <source>
        <dbReference type="Proteomes" id="UP001595912"/>
    </source>
</evidence>
<accession>A0ABV9W5Y5</accession>
<evidence type="ECO:0000313" key="4">
    <source>
        <dbReference type="EMBL" id="MFC5003913.1"/>
    </source>
</evidence>
<dbReference type="PANTHER" id="PTHR43806:SF65">
    <property type="entry name" value="SERINE PROTEASE APRX"/>
    <property type="match status" value="1"/>
</dbReference>
<name>A0ABV9W5Y5_9ACTN</name>
<reference evidence="5" key="1">
    <citation type="journal article" date="2019" name="Int. J. Syst. Evol. Microbiol.">
        <title>The Global Catalogue of Microorganisms (GCM) 10K type strain sequencing project: providing services to taxonomists for standard genome sequencing and annotation.</title>
        <authorList>
            <consortium name="The Broad Institute Genomics Platform"/>
            <consortium name="The Broad Institute Genome Sequencing Center for Infectious Disease"/>
            <person name="Wu L."/>
            <person name="Ma J."/>
        </authorList>
    </citation>
    <scope>NUCLEOTIDE SEQUENCE [LARGE SCALE GENOMIC DNA]</scope>
    <source>
        <strain evidence="5">CGMCC 4.7152</strain>
    </source>
</reference>
<evidence type="ECO:0000256" key="1">
    <source>
        <dbReference type="ARBA" id="ARBA00011073"/>
    </source>
</evidence>
<keyword evidence="5" id="KW-1185">Reference proteome</keyword>
<comment type="caution">
    <text evidence="4">The sequence shown here is derived from an EMBL/GenBank/DDBJ whole genome shotgun (WGS) entry which is preliminary data.</text>
</comment>
<comment type="similarity">
    <text evidence="1 2">Belongs to the peptidase S8 family.</text>
</comment>